<dbReference type="GeneID" id="1190243"/>
<keyword evidence="1" id="KW-0812">Transmembrane</keyword>
<dbReference type="InterPro" id="IPR045584">
    <property type="entry name" value="Pilin-like"/>
</dbReference>
<gene>
    <name evidence="2" type="ORF">CA163_15545</name>
    <name evidence="3" type="ORF">O1Q84_15065</name>
</gene>
<dbReference type="RefSeq" id="WP_005481011.1">
    <property type="nucleotide sequence ID" value="NZ_CAMFHO010000016.1"/>
</dbReference>
<protein>
    <submittedName>
        <fullName evidence="2">MSHA biogenesis protein MshA</fullName>
    </submittedName>
    <submittedName>
        <fullName evidence="3">Type II secretion system protein</fullName>
    </submittedName>
</protein>
<dbReference type="STRING" id="670.ACZ92_13095"/>
<organism evidence="2 4">
    <name type="scientific">Vibrio parahaemolyticus</name>
    <dbReference type="NCBI Taxonomy" id="670"/>
    <lineage>
        <taxon>Bacteria</taxon>
        <taxon>Pseudomonadati</taxon>
        <taxon>Pseudomonadota</taxon>
        <taxon>Gammaproteobacteria</taxon>
        <taxon>Vibrionales</taxon>
        <taxon>Vibrionaceae</taxon>
        <taxon>Vibrio</taxon>
    </lineage>
</organism>
<accession>A0A0L8SEA3</accession>
<dbReference type="OMA" id="TECYVTY"/>
<dbReference type="InterPro" id="IPR012902">
    <property type="entry name" value="N_methyl_site"/>
</dbReference>
<evidence type="ECO:0000313" key="4">
    <source>
        <dbReference type="Proteomes" id="UP000214596"/>
    </source>
</evidence>
<dbReference type="Pfam" id="PF07963">
    <property type="entry name" value="N_methyl"/>
    <property type="match status" value="1"/>
</dbReference>
<dbReference type="EMBL" id="CP114194">
    <property type="protein sequence ID" value="WAT89907.1"/>
    <property type="molecule type" value="Genomic_DNA"/>
</dbReference>
<reference evidence="2 4" key="1">
    <citation type="journal article" date="2017" name="Appl. Environ. Microbiol.">
        <title>Parallel evolution of two clades of a major Atlantic endemic Vibrio parahaemolyticus pathogen lineage by independent acquisition of related pathogenicity islands.</title>
        <authorList>
            <person name="Xu F."/>
            <person name="Gonzalez-Escalona N."/>
            <person name="Drees K.P."/>
            <person name="Sebra R.P."/>
            <person name="Cooper V.S."/>
            <person name="Jones S.H."/>
            <person name="Whistler C.A."/>
        </authorList>
    </citation>
    <scope>NUCLEOTIDE SEQUENCE [LARGE SCALE GENOMIC DNA]</scope>
    <source>
        <strain evidence="2 4">MAVP-3</strain>
    </source>
</reference>
<evidence type="ECO:0000256" key="1">
    <source>
        <dbReference type="SAM" id="Phobius"/>
    </source>
</evidence>
<name>A0A0L8SEA3_VIBPH</name>
<dbReference type="Proteomes" id="UP000214596">
    <property type="component" value="Unassembled WGS sequence"/>
</dbReference>
<sequence>MKRQGGFTLIELVVVIVILGILAVTAAPRFLNLQSDARESALQGLKGAIDGASGIVFGKSAIEGIETKAPASDVKVEDVLVGYGYPVAADNGLNNAVTGLDEDWALALEGTTPNKLVATFISGDLKKGLDAGNTAAKVKAGNCYVTYTEATSAAVSTTAVTDTGC</sequence>
<dbReference type="AlphaFoldDB" id="A0A0L8SEA3"/>
<dbReference type="NCBIfam" id="TIGR02532">
    <property type="entry name" value="IV_pilin_GFxxxE"/>
    <property type="match status" value="1"/>
</dbReference>
<evidence type="ECO:0000313" key="3">
    <source>
        <dbReference type="EMBL" id="WAT89907.1"/>
    </source>
</evidence>
<reference evidence="3" key="2">
    <citation type="submission" date="2022-12" db="EMBL/GenBank/DDBJ databases">
        <title>Vibrio parahaemolyticus become highly virulent by producing novel Tc toxins.</title>
        <authorList>
            <person name="Yang F."/>
            <person name="You Y."/>
            <person name="Lai Q."/>
            <person name="Xu L."/>
            <person name="Li F."/>
        </authorList>
    </citation>
    <scope>NUCLEOTIDE SEQUENCE</scope>
    <source>
        <strain evidence="3">Vp-HL-202005</strain>
    </source>
</reference>
<dbReference type="SUPFAM" id="SSF54523">
    <property type="entry name" value="Pili subunits"/>
    <property type="match status" value="1"/>
</dbReference>
<dbReference type="Gene3D" id="3.30.700.10">
    <property type="entry name" value="Glycoprotein, Type 4 Pilin"/>
    <property type="match status" value="1"/>
</dbReference>
<dbReference type="Proteomes" id="UP001156560">
    <property type="component" value="Chromosome 1"/>
</dbReference>
<proteinExistence type="predicted"/>
<dbReference type="OrthoDB" id="5902365at2"/>
<dbReference type="PROSITE" id="PS00409">
    <property type="entry name" value="PROKAR_NTER_METHYL"/>
    <property type="match status" value="1"/>
</dbReference>
<keyword evidence="1" id="KW-0472">Membrane</keyword>
<dbReference type="EMBL" id="NIXT01000931">
    <property type="protein sequence ID" value="OXE31887.1"/>
    <property type="molecule type" value="Genomic_DNA"/>
</dbReference>
<evidence type="ECO:0000313" key="2">
    <source>
        <dbReference type="EMBL" id="OXE31887.1"/>
    </source>
</evidence>
<keyword evidence="1" id="KW-1133">Transmembrane helix</keyword>
<feature type="transmembrane region" description="Helical" evidence="1">
    <location>
        <begin position="12"/>
        <end position="31"/>
    </location>
</feature>